<dbReference type="STRING" id="981085.W9QDM4"/>
<protein>
    <recommendedName>
        <fullName evidence="8">Amino acid transporter transmembrane domain-containing protein</fullName>
    </recommendedName>
</protein>
<proteinExistence type="predicted"/>
<dbReference type="Pfam" id="PF01490">
    <property type="entry name" value="Aa_trans"/>
    <property type="match status" value="1"/>
</dbReference>
<keyword evidence="4" id="KW-0029">Amino-acid transport</keyword>
<dbReference type="eggNOG" id="KOG1305">
    <property type="taxonomic scope" value="Eukaryota"/>
</dbReference>
<evidence type="ECO:0000256" key="4">
    <source>
        <dbReference type="ARBA" id="ARBA00022970"/>
    </source>
</evidence>
<dbReference type="EMBL" id="KE343432">
    <property type="protein sequence ID" value="EXB29266.1"/>
    <property type="molecule type" value="Genomic_DNA"/>
</dbReference>
<feature type="transmembrane region" description="Helical" evidence="7">
    <location>
        <begin position="7"/>
        <end position="27"/>
    </location>
</feature>
<reference evidence="10" key="1">
    <citation type="submission" date="2013-01" db="EMBL/GenBank/DDBJ databases">
        <title>Draft Genome Sequence of a Mulberry Tree, Morus notabilis C.K. Schneid.</title>
        <authorList>
            <person name="He N."/>
            <person name="Zhao S."/>
        </authorList>
    </citation>
    <scope>NUCLEOTIDE SEQUENCE</scope>
</reference>
<organism evidence="9 10">
    <name type="scientific">Morus notabilis</name>
    <dbReference type="NCBI Taxonomy" id="981085"/>
    <lineage>
        <taxon>Eukaryota</taxon>
        <taxon>Viridiplantae</taxon>
        <taxon>Streptophyta</taxon>
        <taxon>Embryophyta</taxon>
        <taxon>Tracheophyta</taxon>
        <taxon>Spermatophyta</taxon>
        <taxon>Magnoliopsida</taxon>
        <taxon>eudicotyledons</taxon>
        <taxon>Gunneridae</taxon>
        <taxon>Pentapetalae</taxon>
        <taxon>rosids</taxon>
        <taxon>fabids</taxon>
        <taxon>Rosales</taxon>
        <taxon>Moraceae</taxon>
        <taxon>Moreae</taxon>
        <taxon>Morus</taxon>
    </lineage>
</organism>
<dbReference type="InterPro" id="IPR013057">
    <property type="entry name" value="AA_transpt_TM"/>
</dbReference>
<feature type="transmembrane region" description="Helical" evidence="7">
    <location>
        <begin position="47"/>
        <end position="70"/>
    </location>
</feature>
<evidence type="ECO:0000313" key="9">
    <source>
        <dbReference type="EMBL" id="EXB29266.1"/>
    </source>
</evidence>
<keyword evidence="10" id="KW-1185">Reference proteome</keyword>
<evidence type="ECO:0000256" key="6">
    <source>
        <dbReference type="ARBA" id="ARBA00023136"/>
    </source>
</evidence>
<evidence type="ECO:0000256" key="1">
    <source>
        <dbReference type="ARBA" id="ARBA00004370"/>
    </source>
</evidence>
<dbReference type="AlphaFoldDB" id="W9QDM4"/>
<evidence type="ECO:0000256" key="5">
    <source>
        <dbReference type="ARBA" id="ARBA00022989"/>
    </source>
</evidence>
<keyword evidence="6 7" id="KW-0472">Membrane</keyword>
<dbReference type="GO" id="GO:0006865">
    <property type="term" value="P:amino acid transport"/>
    <property type="evidence" value="ECO:0007669"/>
    <property type="project" value="UniProtKB-KW"/>
</dbReference>
<feature type="domain" description="Amino acid transporter transmembrane" evidence="8">
    <location>
        <begin position="2"/>
        <end position="69"/>
    </location>
</feature>
<name>W9QDM4_9ROSA</name>
<evidence type="ECO:0000313" key="10">
    <source>
        <dbReference type="Proteomes" id="UP000030645"/>
    </source>
</evidence>
<dbReference type="Proteomes" id="UP000030645">
    <property type="component" value="Unassembled WGS sequence"/>
</dbReference>
<keyword evidence="2" id="KW-0813">Transport</keyword>
<comment type="subcellular location">
    <subcellularLocation>
        <location evidence="1">Membrane</location>
    </subcellularLocation>
</comment>
<keyword evidence="3 7" id="KW-0812">Transmembrane</keyword>
<sequence length="76" mass="8659">MSSVVRISLVISEAIYFAIGFFGYLFFRDSIMADMLVNFDQNSDYTIAQLLNDIVWLSHAIHVLLVFPMIPSRTSP</sequence>
<keyword evidence="5 7" id="KW-1133">Transmembrane helix</keyword>
<dbReference type="GO" id="GO:0016020">
    <property type="term" value="C:membrane"/>
    <property type="evidence" value="ECO:0007669"/>
    <property type="project" value="UniProtKB-SubCell"/>
</dbReference>
<evidence type="ECO:0000256" key="3">
    <source>
        <dbReference type="ARBA" id="ARBA00022692"/>
    </source>
</evidence>
<evidence type="ECO:0000259" key="8">
    <source>
        <dbReference type="Pfam" id="PF01490"/>
    </source>
</evidence>
<accession>W9QDM4</accession>
<evidence type="ECO:0000256" key="2">
    <source>
        <dbReference type="ARBA" id="ARBA00022448"/>
    </source>
</evidence>
<gene>
    <name evidence="9" type="ORF">L484_006940</name>
</gene>
<evidence type="ECO:0000256" key="7">
    <source>
        <dbReference type="SAM" id="Phobius"/>
    </source>
</evidence>